<dbReference type="PANTHER" id="PTHR43155">
    <property type="entry name" value="CYCLIC DI-GMP PHOSPHODIESTERASE PA4108-RELATED"/>
    <property type="match status" value="1"/>
</dbReference>
<sequence length="343" mass="39186">MRRHVMELAPGDRIENDIFNNNGVFVLKKGTILTDESIVKLVQHSIDYVDVELSVAEEPPLRNIEKMELQFNDAIDAFESIFLESLTTGKFDENDVDDLLNPLLRDLTSQKDVVSLLLLLDKKDNYTYNHSMQVGMLSYYIALWLDYPHEMAYKAGKAGFLHDIGKSMISPEILNKPGKLTPEEYEEIKRHTIYGSEIIRNSTKDEISALVALQHHEREDGTGYPNGLTSSEIHPFAKITAIADVYSAMTSNRVYQNKQELITVLHELYRLSFGKFSAEPTQAFIRHMLPNFIGKRVRLSSGELGSIVMTNPSDFFRPLVKTDTRFADLSREMNIDIQEVFME</sequence>
<dbReference type="RefSeq" id="WP_127199890.1">
    <property type="nucleotide sequence ID" value="NZ_RZNX01000006.1"/>
</dbReference>
<dbReference type="Pfam" id="PF13487">
    <property type="entry name" value="HD_5"/>
    <property type="match status" value="1"/>
</dbReference>
<organism evidence="2 3">
    <name type="scientific">Paenibacillus zeisoli</name>
    <dbReference type="NCBI Taxonomy" id="2496267"/>
    <lineage>
        <taxon>Bacteria</taxon>
        <taxon>Bacillati</taxon>
        <taxon>Bacillota</taxon>
        <taxon>Bacilli</taxon>
        <taxon>Bacillales</taxon>
        <taxon>Paenibacillaceae</taxon>
        <taxon>Paenibacillus</taxon>
    </lineage>
</organism>
<dbReference type="InterPro" id="IPR003607">
    <property type="entry name" value="HD/PDEase_dom"/>
</dbReference>
<protein>
    <submittedName>
        <fullName evidence="2">HD-GYP domain-containing protein</fullName>
    </submittedName>
</protein>
<dbReference type="SUPFAM" id="SSF109604">
    <property type="entry name" value="HD-domain/PDEase-like"/>
    <property type="match status" value="1"/>
</dbReference>
<dbReference type="SMART" id="SM00471">
    <property type="entry name" value="HDc"/>
    <property type="match status" value="1"/>
</dbReference>
<dbReference type="CDD" id="cd00077">
    <property type="entry name" value="HDc"/>
    <property type="match status" value="1"/>
</dbReference>
<feature type="domain" description="HD-GYP" evidence="1">
    <location>
        <begin position="105"/>
        <end position="300"/>
    </location>
</feature>
<name>A0A3S1D7L2_9BACL</name>
<reference evidence="2 3" key="1">
    <citation type="submission" date="2018-12" db="EMBL/GenBank/DDBJ databases">
        <authorList>
            <person name="Sun L."/>
            <person name="Chen Z."/>
        </authorList>
    </citation>
    <scope>NUCLEOTIDE SEQUENCE [LARGE SCALE GENOMIC DNA]</scope>
    <source>
        <strain evidence="2 3">3-5-3</strain>
    </source>
</reference>
<evidence type="ECO:0000313" key="3">
    <source>
        <dbReference type="Proteomes" id="UP000272464"/>
    </source>
</evidence>
<dbReference type="EMBL" id="RZNX01000006">
    <property type="protein sequence ID" value="RUT29505.1"/>
    <property type="molecule type" value="Genomic_DNA"/>
</dbReference>
<gene>
    <name evidence="2" type="ORF">EJP77_14065</name>
</gene>
<evidence type="ECO:0000313" key="2">
    <source>
        <dbReference type="EMBL" id="RUT29505.1"/>
    </source>
</evidence>
<proteinExistence type="predicted"/>
<evidence type="ECO:0000259" key="1">
    <source>
        <dbReference type="PROSITE" id="PS51832"/>
    </source>
</evidence>
<accession>A0A3S1D7L2</accession>
<dbReference type="InterPro" id="IPR037522">
    <property type="entry name" value="HD_GYP_dom"/>
</dbReference>
<dbReference type="OrthoDB" id="9759601at2"/>
<dbReference type="NCBIfam" id="TIGR00277">
    <property type="entry name" value="HDIG"/>
    <property type="match status" value="1"/>
</dbReference>
<dbReference type="Gene3D" id="1.10.3210.10">
    <property type="entry name" value="Hypothetical protein af1432"/>
    <property type="match status" value="1"/>
</dbReference>
<dbReference type="PANTHER" id="PTHR43155:SF2">
    <property type="entry name" value="CYCLIC DI-GMP PHOSPHODIESTERASE PA4108"/>
    <property type="match status" value="1"/>
</dbReference>
<dbReference type="Proteomes" id="UP000272464">
    <property type="component" value="Unassembled WGS sequence"/>
</dbReference>
<comment type="caution">
    <text evidence="2">The sequence shown here is derived from an EMBL/GenBank/DDBJ whole genome shotgun (WGS) entry which is preliminary data.</text>
</comment>
<dbReference type="AlphaFoldDB" id="A0A3S1D7L2"/>
<dbReference type="InterPro" id="IPR006675">
    <property type="entry name" value="HDIG_dom"/>
</dbReference>
<keyword evidence="3" id="KW-1185">Reference proteome</keyword>
<dbReference type="PROSITE" id="PS51832">
    <property type="entry name" value="HD_GYP"/>
    <property type="match status" value="1"/>
</dbReference>